<feature type="domain" description="C2H2-type" evidence="10">
    <location>
        <begin position="1074"/>
        <end position="1101"/>
    </location>
</feature>
<comment type="subcellular location">
    <subcellularLocation>
        <location evidence="1">Nucleus</location>
    </subcellularLocation>
</comment>
<dbReference type="PROSITE" id="PS50157">
    <property type="entry name" value="ZINC_FINGER_C2H2_2"/>
    <property type="match status" value="17"/>
</dbReference>
<dbReference type="Pfam" id="PF00096">
    <property type="entry name" value="zf-C2H2"/>
    <property type="match status" value="15"/>
</dbReference>
<feature type="compositionally biased region" description="Polar residues" evidence="9">
    <location>
        <begin position="691"/>
        <end position="700"/>
    </location>
</feature>
<dbReference type="SUPFAM" id="SSF57667">
    <property type="entry name" value="beta-beta-alpha zinc fingers"/>
    <property type="match status" value="10"/>
</dbReference>
<organism evidence="11 13">
    <name type="scientific">Clupea harengus</name>
    <name type="common">Atlantic herring</name>
    <dbReference type="NCBI Taxonomy" id="7950"/>
    <lineage>
        <taxon>Eukaryota</taxon>
        <taxon>Metazoa</taxon>
        <taxon>Chordata</taxon>
        <taxon>Craniata</taxon>
        <taxon>Vertebrata</taxon>
        <taxon>Euteleostomi</taxon>
        <taxon>Actinopterygii</taxon>
        <taxon>Neopterygii</taxon>
        <taxon>Teleostei</taxon>
        <taxon>Clupei</taxon>
        <taxon>Clupeiformes</taxon>
        <taxon>Clupeoidei</taxon>
        <taxon>Clupeidae</taxon>
        <taxon>Clupea</taxon>
    </lineage>
</organism>
<feature type="domain" description="C2H2-type" evidence="10">
    <location>
        <begin position="897"/>
        <end position="924"/>
    </location>
</feature>
<feature type="compositionally biased region" description="Basic and acidic residues" evidence="9">
    <location>
        <begin position="659"/>
        <end position="683"/>
    </location>
</feature>
<dbReference type="AlphaFoldDB" id="A0A6P8GLM5"/>
<reference evidence="12 13" key="1">
    <citation type="submission" date="2025-04" db="UniProtKB">
        <authorList>
            <consortium name="RefSeq"/>
        </authorList>
    </citation>
    <scope>IDENTIFICATION</scope>
</reference>
<dbReference type="PANTHER" id="PTHR16515:SF49">
    <property type="entry name" value="GASTRULA ZINC FINGER PROTEIN XLCGF49.1-LIKE-RELATED"/>
    <property type="match status" value="1"/>
</dbReference>
<dbReference type="FunFam" id="3.30.160.60:FF:000688">
    <property type="entry name" value="zinc finger protein 197 isoform X1"/>
    <property type="match status" value="1"/>
</dbReference>
<dbReference type="FunFam" id="3.30.160.60:FF:000744">
    <property type="entry name" value="zinc finger E-box-binding homeobox 1"/>
    <property type="match status" value="1"/>
</dbReference>
<dbReference type="GO" id="GO:0008270">
    <property type="term" value="F:zinc ion binding"/>
    <property type="evidence" value="ECO:0007669"/>
    <property type="project" value="UniProtKB-KW"/>
</dbReference>
<evidence type="ECO:0000256" key="8">
    <source>
        <dbReference type="PROSITE-ProRule" id="PRU00042"/>
    </source>
</evidence>
<feature type="domain" description="C2H2-type" evidence="10">
    <location>
        <begin position="1010"/>
        <end position="1032"/>
    </location>
</feature>
<dbReference type="CDD" id="cd11657">
    <property type="entry name" value="TIN2_N"/>
    <property type="match status" value="1"/>
</dbReference>
<keyword evidence="5" id="KW-0862">Zinc</keyword>
<feature type="region of interest" description="Disordered" evidence="9">
    <location>
        <begin position="290"/>
        <end position="378"/>
    </location>
</feature>
<evidence type="ECO:0000313" key="12">
    <source>
        <dbReference type="RefSeq" id="XP_012683481.2"/>
    </source>
</evidence>
<feature type="compositionally biased region" description="Polar residues" evidence="9">
    <location>
        <begin position="764"/>
        <end position="779"/>
    </location>
</feature>
<dbReference type="RefSeq" id="XP_031438496.1">
    <property type="nucleotide sequence ID" value="XM_031582636.2"/>
</dbReference>
<evidence type="ECO:0000313" key="11">
    <source>
        <dbReference type="Proteomes" id="UP000515152"/>
    </source>
</evidence>
<feature type="domain" description="C2H2-type" evidence="10">
    <location>
        <begin position="1161"/>
        <end position="1188"/>
    </location>
</feature>
<evidence type="ECO:0000256" key="3">
    <source>
        <dbReference type="ARBA" id="ARBA00022737"/>
    </source>
</evidence>
<feature type="region of interest" description="Disordered" evidence="9">
    <location>
        <begin position="755"/>
        <end position="784"/>
    </location>
</feature>
<evidence type="ECO:0000259" key="10">
    <source>
        <dbReference type="PROSITE" id="PS50157"/>
    </source>
</evidence>
<name>A0A6P8GLM5_CLUHA</name>
<dbReference type="InterPro" id="IPR036236">
    <property type="entry name" value="Znf_C2H2_sf"/>
</dbReference>
<keyword evidence="11" id="KW-1185">Reference proteome</keyword>
<feature type="domain" description="C2H2-type" evidence="10">
    <location>
        <begin position="1217"/>
        <end position="1242"/>
    </location>
</feature>
<dbReference type="InterPro" id="IPR013087">
    <property type="entry name" value="Znf_C2H2_type"/>
</dbReference>
<feature type="region of interest" description="Disordered" evidence="9">
    <location>
        <begin position="640"/>
        <end position="703"/>
    </location>
</feature>
<dbReference type="GO" id="GO:0005634">
    <property type="term" value="C:nucleus"/>
    <property type="evidence" value="ECO:0007669"/>
    <property type="project" value="UniProtKB-SubCell"/>
</dbReference>
<dbReference type="GO" id="GO:0045893">
    <property type="term" value="P:positive regulation of DNA-templated transcription"/>
    <property type="evidence" value="ECO:0007669"/>
    <property type="project" value="UniProtKB-ARBA"/>
</dbReference>
<feature type="domain" description="C2H2-type" evidence="10">
    <location>
        <begin position="734"/>
        <end position="762"/>
    </location>
</feature>
<sequence length="1242" mass="141561">MQPQSIAKEEPGPHVSVLRLLTPPLRLLCATIWQVVQERDVFNYGMLEEFVTLTTETVPELLSHRQRAQLILGLRAKVVLELCRSESSTDTETIQHHLDRIRIPAAHLAEFSMSDADVETSESNFLALVDILLNDPIERDIFFQEVFPVEYGPKYDHALQRLIWIFVSRLEEVLPVPSITKVASMLRVAPSVTEECFQALSHPQELLNSLHHHKNHPDTETKASSPAQPSPDDDCIFSCLSHPPLVRVVMDTERKASEIEFESSYCEEVSVESEGVSASATEVHIEYVKSEEEMSTNSEERSSRKEKVVETAHEEGMSTNGEERRSRKEEVVEIAHSQRDDVHEDGEHHGERVCEEVQVDSPQKTATPDEEEPLNSDEATSCQAVKFIKEDGMVADAYEVTIEDRPERREKTEDWEGQTVSAHETRGDPRNDVCLQRHPTVKLERIDITGKPLPPPLPRQSGRVRRKRVRLLWRKNRGPEITWVDSEDELDPTPKNVHSVRIPKTAKSDWDETPASMAFACSKCSFHDGTEASLHQHLMKNHPEEFSRLLSAGIRQTSGAEPLGNRTAGASVHEKELPKRGSVSKTCPVCTKTFTRGSDMRRHLKGHSGERLHCCPGCGRCFQHLHDLKRHAAGCRELAVPQPKQDPPSGEGNEPESNSQHEERTEVLDTTDSSKEVPQDSKEVPQVVEVPTSSIEQPDSVTPDPRLCPVCGLVLARSSDMERHMRSHSVEKPYECLHCSKTYRYPYNLKKHVDTRHKGLGSPENESAENPNDGSNDQTAVKVGPDLTLSPGDVHSKVCPTCGKTFTRATDMRRHQKCHSGHRFECSQCGKGFRYPFDLKQHKQNSCTEPSTQPQGVISAKRPLVCGTCGKKFSFLTHFERHMRAHRQANKPTKRWHKCAKCEEIFRTLYDLGKHQRCHWGDDPLRCTQCGRRFSHSNQLASHKQVHMLVFTMKCTMCEEIFTDLATFRLHYLQVHNIKGAYPCSHCEKSFTELCPLIRHLRTHTGERPYQCPQCPKSFSTPSKLSMHKRAHGVVGEKAAPRERRHLCHECGKCFYTSAELLRHEVVHREERPHTCTHCGKAFKRMRSLTAHTESHMESHVRMRFPCSYCGKTFIKAGALVRHHRIHTGERPHRCSECNKSFLTRSEVLKHMRFHTGERPFKCEVCSKSFTQSCYLTAHMRTHTGERPYACKVCDKRFSDSAHRKRHMLIHTGEKPHVCERCGRAFNRKNLLNVHLKTCTID</sequence>
<dbReference type="GeneID" id="105900679"/>
<keyword evidence="6" id="KW-0539">Nucleus</keyword>
<dbReference type="Gene3D" id="3.30.160.60">
    <property type="entry name" value="Classic Zinc Finger"/>
    <property type="match status" value="15"/>
</dbReference>
<dbReference type="FunFam" id="3.30.160.60:FF:001732">
    <property type="entry name" value="Zgc:162936"/>
    <property type="match status" value="1"/>
</dbReference>
<dbReference type="FunFam" id="3.30.160.60:FF:002075">
    <property type="entry name" value="zinc finger protein 646"/>
    <property type="match status" value="1"/>
</dbReference>
<protein>
    <recommendedName>
        <fullName evidence="7">Zinc finger protein 865</fullName>
    </recommendedName>
</protein>
<proteinExistence type="predicted"/>
<keyword evidence="3" id="KW-0677">Repeat</keyword>
<feature type="domain" description="C2H2-type" evidence="10">
    <location>
        <begin position="585"/>
        <end position="612"/>
    </location>
</feature>
<evidence type="ECO:0000256" key="5">
    <source>
        <dbReference type="ARBA" id="ARBA00022833"/>
    </source>
</evidence>
<dbReference type="InterPro" id="IPR050331">
    <property type="entry name" value="Zinc_finger"/>
</dbReference>
<evidence type="ECO:0000313" key="13">
    <source>
        <dbReference type="RefSeq" id="XP_031438496.1"/>
    </source>
</evidence>
<feature type="region of interest" description="Disordered" evidence="9">
    <location>
        <begin position="211"/>
        <end position="230"/>
    </location>
</feature>
<dbReference type="Proteomes" id="UP000515152">
    <property type="component" value="Chromosome 16"/>
</dbReference>
<evidence type="ECO:0000256" key="6">
    <source>
        <dbReference type="ARBA" id="ARBA00023242"/>
    </source>
</evidence>
<feature type="region of interest" description="Disordered" evidence="9">
    <location>
        <begin position="406"/>
        <end position="433"/>
    </location>
</feature>
<dbReference type="GO" id="GO:0043565">
    <property type="term" value="F:sequence-specific DNA binding"/>
    <property type="evidence" value="ECO:0007669"/>
    <property type="project" value="UniProtKB-ARBA"/>
</dbReference>
<evidence type="ECO:0000313" key="14">
    <source>
        <dbReference type="RefSeq" id="XP_031438497.1"/>
    </source>
</evidence>
<dbReference type="PROSITE" id="PS00028">
    <property type="entry name" value="ZINC_FINGER_C2H2_1"/>
    <property type="match status" value="15"/>
</dbReference>
<evidence type="ECO:0000256" key="9">
    <source>
        <dbReference type="SAM" id="MobiDB-lite"/>
    </source>
</evidence>
<feature type="domain" description="C2H2-type" evidence="10">
    <location>
        <begin position="797"/>
        <end position="824"/>
    </location>
</feature>
<evidence type="ECO:0000256" key="2">
    <source>
        <dbReference type="ARBA" id="ARBA00022723"/>
    </source>
</evidence>
<feature type="domain" description="C2H2-type" evidence="10">
    <location>
        <begin position="864"/>
        <end position="891"/>
    </location>
</feature>
<gene>
    <name evidence="12 13 14" type="primary">LOC105900679</name>
</gene>
<dbReference type="PANTHER" id="PTHR16515">
    <property type="entry name" value="PR DOMAIN ZINC FINGER PROTEIN"/>
    <property type="match status" value="1"/>
</dbReference>
<feature type="compositionally biased region" description="Basic and acidic residues" evidence="9">
    <location>
        <begin position="290"/>
        <end position="355"/>
    </location>
</feature>
<evidence type="ECO:0000256" key="7">
    <source>
        <dbReference type="ARBA" id="ARBA00068876"/>
    </source>
</evidence>
<accession>A0A6P8GLM5</accession>
<feature type="domain" description="C2H2-type" evidence="10">
    <location>
        <begin position="1046"/>
        <end position="1073"/>
    </location>
</feature>
<feature type="domain" description="C2H2-type" evidence="10">
    <location>
        <begin position="1189"/>
        <end position="1216"/>
    </location>
</feature>
<feature type="region of interest" description="Disordered" evidence="9">
    <location>
        <begin position="559"/>
        <end position="578"/>
    </location>
</feature>
<dbReference type="FunFam" id="3.30.160.60:FF:002104">
    <property type="entry name" value="Si:ch211-266d19.4"/>
    <property type="match status" value="1"/>
</dbReference>
<dbReference type="InterPro" id="IPR029400">
    <property type="entry name" value="TINF2_N"/>
</dbReference>
<dbReference type="OrthoDB" id="6077919at2759"/>
<feature type="domain" description="C2H2-type" evidence="10">
    <location>
        <begin position="706"/>
        <end position="733"/>
    </location>
</feature>
<dbReference type="RefSeq" id="XP_031438497.1">
    <property type="nucleotide sequence ID" value="XM_031582637.2"/>
</dbReference>
<dbReference type="Pfam" id="PF13912">
    <property type="entry name" value="zf-C2H2_6"/>
    <property type="match status" value="1"/>
</dbReference>
<keyword evidence="4 8" id="KW-0863">Zinc-finger</keyword>
<feature type="domain" description="C2H2-type" evidence="10">
    <location>
        <begin position="824"/>
        <end position="854"/>
    </location>
</feature>
<feature type="domain" description="C2H2-type" evidence="10">
    <location>
        <begin position="1133"/>
        <end position="1160"/>
    </location>
</feature>
<feature type="domain" description="C2H2-type" evidence="10">
    <location>
        <begin position="982"/>
        <end position="1009"/>
    </location>
</feature>
<evidence type="ECO:0000256" key="1">
    <source>
        <dbReference type="ARBA" id="ARBA00004123"/>
    </source>
</evidence>
<evidence type="ECO:0000256" key="4">
    <source>
        <dbReference type="ARBA" id="ARBA00022771"/>
    </source>
</evidence>
<dbReference type="FunFam" id="3.30.160.60:FF:000446">
    <property type="entry name" value="Zinc finger protein"/>
    <property type="match status" value="1"/>
</dbReference>
<dbReference type="RefSeq" id="XP_012683481.2">
    <property type="nucleotide sequence ID" value="XM_012828027.3"/>
</dbReference>
<dbReference type="FunFam" id="3.30.160.60:FF:000100">
    <property type="entry name" value="Zinc finger 45-like"/>
    <property type="match status" value="1"/>
</dbReference>
<feature type="domain" description="C2H2-type" evidence="10">
    <location>
        <begin position="925"/>
        <end position="947"/>
    </location>
</feature>
<dbReference type="FunFam" id="3.30.160.60:FF:000145">
    <property type="entry name" value="Zinc finger protein 574"/>
    <property type="match status" value="1"/>
</dbReference>
<feature type="domain" description="C2H2-type" evidence="10">
    <location>
        <begin position="1105"/>
        <end position="1132"/>
    </location>
</feature>
<dbReference type="Pfam" id="PF14973">
    <property type="entry name" value="TINF2_N"/>
    <property type="match status" value="1"/>
</dbReference>
<dbReference type="SMART" id="SM00355">
    <property type="entry name" value="ZnF_C2H2"/>
    <property type="match status" value="20"/>
</dbReference>
<dbReference type="GO" id="GO:0005694">
    <property type="term" value="C:chromosome"/>
    <property type="evidence" value="ECO:0007669"/>
    <property type="project" value="UniProtKB-ARBA"/>
</dbReference>
<dbReference type="KEGG" id="char:105900679"/>
<keyword evidence="2" id="KW-0479">Metal-binding</keyword>